<dbReference type="AlphaFoldDB" id="A0A8T0S4F8"/>
<evidence type="ECO:0000313" key="3">
    <source>
        <dbReference type="EMBL" id="KAG2591429.1"/>
    </source>
</evidence>
<organism evidence="3 4">
    <name type="scientific">Panicum virgatum</name>
    <name type="common">Blackwell switchgrass</name>
    <dbReference type="NCBI Taxonomy" id="38727"/>
    <lineage>
        <taxon>Eukaryota</taxon>
        <taxon>Viridiplantae</taxon>
        <taxon>Streptophyta</taxon>
        <taxon>Embryophyta</taxon>
        <taxon>Tracheophyta</taxon>
        <taxon>Spermatophyta</taxon>
        <taxon>Magnoliopsida</taxon>
        <taxon>Liliopsida</taxon>
        <taxon>Poales</taxon>
        <taxon>Poaceae</taxon>
        <taxon>PACMAD clade</taxon>
        <taxon>Panicoideae</taxon>
        <taxon>Panicodae</taxon>
        <taxon>Paniceae</taxon>
        <taxon>Panicinae</taxon>
        <taxon>Panicum</taxon>
        <taxon>Panicum sect. Hiantes</taxon>
    </lineage>
</organism>
<dbReference type="SUPFAM" id="SSF53756">
    <property type="entry name" value="UDP-Glycosyltransferase/glycogen phosphorylase"/>
    <property type="match status" value="1"/>
</dbReference>
<dbReference type="EMBL" id="CM029046">
    <property type="protein sequence ID" value="KAG2591429.1"/>
    <property type="molecule type" value="Genomic_DNA"/>
</dbReference>
<dbReference type="FunFam" id="3.40.50.2000:FF:000056">
    <property type="entry name" value="Glycosyltransferase"/>
    <property type="match status" value="1"/>
</dbReference>
<dbReference type="CDD" id="cd03784">
    <property type="entry name" value="GT1_Gtf-like"/>
    <property type="match status" value="1"/>
</dbReference>
<dbReference type="PANTHER" id="PTHR48048:SF75">
    <property type="entry name" value="GLYCOSYLTRANSFERASE"/>
    <property type="match status" value="1"/>
</dbReference>
<name>A0A8T0S4F8_PANVG</name>
<dbReference type="InterPro" id="IPR002213">
    <property type="entry name" value="UDP_glucos_trans"/>
</dbReference>
<comment type="caution">
    <text evidence="3">The sequence shown here is derived from an EMBL/GenBank/DDBJ whole genome shotgun (WGS) entry which is preliminary data.</text>
</comment>
<reference evidence="3" key="1">
    <citation type="submission" date="2020-05" db="EMBL/GenBank/DDBJ databases">
        <title>WGS assembly of Panicum virgatum.</title>
        <authorList>
            <person name="Lovell J.T."/>
            <person name="Jenkins J."/>
            <person name="Shu S."/>
            <person name="Juenger T.E."/>
            <person name="Schmutz J."/>
        </authorList>
    </citation>
    <scope>NUCLEOTIDE SEQUENCE</scope>
    <source>
        <strain evidence="3">AP13</strain>
    </source>
</reference>
<dbReference type="Proteomes" id="UP000823388">
    <property type="component" value="Chromosome 5N"/>
</dbReference>
<comment type="similarity">
    <text evidence="1">Belongs to the UDP-glycosyltransferase family.</text>
</comment>
<evidence type="ECO:0000256" key="2">
    <source>
        <dbReference type="ARBA" id="ARBA00022679"/>
    </source>
</evidence>
<proteinExistence type="inferred from homology"/>
<dbReference type="Gene3D" id="3.40.50.2000">
    <property type="entry name" value="Glycogen Phosphorylase B"/>
    <property type="match status" value="2"/>
</dbReference>
<keyword evidence="4" id="KW-1185">Reference proteome</keyword>
<sequence length="397" mass="43294">MDKTTVVLYPGLGGIGHLTPMVQLAQLFVQHGVAVTIALVKPQEEPASSFSAAVARAAAADPSITFHVLLPPPCPAEEEAPRDMFDRHRLMDAPLRDLLRSLPAVRALVLDMFCAGSLDVATELGIPAYFFASGATILAIYLNLPSVVANMGRNFVELGDSPLSLPGAPPFRAADLPKIVLDDDDATRVFVRLFERMPESNGILVNTYESHALRDGGGGDEKHECLEWLDAQPDSSVVFLSFGSRGTFPKKQLQEIAVVLEKSGQRFLWVVRSPRSEEQNFGDPLPGPEPDLDALLPEGFLERTKHQGFVVRSWAPQVEVLGHRATGAFMTHCGWNSTLEGITAGLPLLLVLRGYDEEVVKAEEVEAKVRWVMESEGGRALRERAVAEEEQGRASIE</sequence>
<dbReference type="GO" id="GO:0035251">
    <property type="term" value="F:UDP-glucosyltransferase activity"/>
    <property type="evidence" value="ECO:0007669"/>
    <property type="project" value="InterPro"/>
</dbReference>
<evidence type="ECO:0008006" key="5">
    <source>
        <dbReference type="Google" id="ProtNLM"/>
    </source>
</evidence>
<dbReference type="InterPro" id="IPR050481">
    <property type="entry name" value="UDP-glycosyltransf_plant"/>
</dbReference>
<accession>A0A8T0S4F8</accession>
<evidence type="ECO:0000313" key="4">
    <source>
        <dbReference type="Proteomes" id="UP000823388"/>
    </source>
</evidence>
<dbReference type="PANTHER" id="PTHR48048">
    <property type="entry name" value="GLYCOSYLTRANSFERASE"/>
    <property type="match status" value="1"/>
</dbReference>
<keyword evidence="2" id="KW-0808">Transferase</keyword>
<dbReference type="Pfam" id="PF00201">
    <property type="entry name" value="UDPGT"/>
    <property type="match status" value="1"/>
</dbReference>
<evidence type="ECO:0000256" key="1">
    <source>
        <dbReference type="ARBA" id="ARBA00009995"/>
    </source>
</evidence>
<gene>
    <name evidence="3" type="ORF">PVAP13_5NG481386</name>
</gene>
<protein>
    <recommendedName>
        <fullName evidence="5">Glycosyltransferase</fullName>
    </recommendedName>
</protein>